<comment type="caution">
    <text evidence="1">The sequence shown here is derived from an EMBL/GenBank/DDBJ whole genome shotgun (WGS) entry which is preliminary data.</text>
</comment>
<dbReference type="SUPFAM" id="SSF54427">
    <property type="entry name" value="NTF2-like"/>
    <property type="match status" value="1"/>
</dbReference>
<protein>
    <submittedName>
        <fullName evidence="1">Nuclear transport factor 2 family protein</fullName>
    </submittedName>
</protein>
<evidence type="ECO:0000313" key="2">
    <source>
        <dbReference type="Proteomes" id="UP001176429"/>
    </source>
</evidence>
<organism evidence="1 2">
    <name type="scientific">Hymenobacter aranciens</name>
    <dbReference type="NCBI Taxonomy" id="3063996"/>
    <lineage>
        <taxon>Bacteria</taxon>
        <taxon>Pseudomonadati</taxon>
        <taxon>Bacteroidota</taxon>
        <taxon>Cytophagia</taxon>
        <taxon>Cytophagales</taxon>
        <taxon>Hymenobacteraceae</taxon>
        <taxon>Hymenobacter</taxon>
    </lineage>
</organism>
<dbReference type="Proteomes" id="UP001176429">
    <property type="component" value="Unassembled WGS sequence"/>
</dbReference>
<dbReference type="InterPro" id="IPR032710">
    <property type="entry name" value="NTF2-like_dom_sf"/>
</dbReference>
<evidence type="ECO:0000313" key="1">
    <source>
        <dbReference type="EMBL" id="MDO7873481.1"/>
    </source>
</evidence>
<proteinExistence type="predicted"/>
<dbReference type="RefSeq" id="WP_305004796.1">
    <property type="nucleotide sequence ID" value="NZ_JAUQSY010000001.1"/>
</dbReference>
<dbReference type="EMBL" id="JAUQSY010000001">
    <property type="protein sequence ID" value="MDO7873481.1"/>
    <property type="molecule type" value="Genomic_DNA"/>
</dbReference>
<dbReference type="PROSITE" id="PS00430">
    <property type="entry name" value="TONB_DEPENDENT_REC_1"/>
    <property type="match status" value="1"/>
</dbReference>
<sequence>MTEPAALVRQYLTLLETCNPDPAAYAELLHPEAPSHEHPALLARSTRLTTQSFDLQHLHTCSNDTVVVEAQWQGEASFPVPGFGPNRQLSAQVCLVFELFDGKIYRQQRYEG</sequence>
<dbReference type="InterPro" id="IPR010916">
    <property type="entry name" value="TonB_box_CS"/>
</dbReference>
<reference evidence="1" key="1">
    <citation type="submission" date="2023-07" db="EMBL/GenBank/DDBJ databases">
        <authorList>
            <person name="Kim M.K."/>
        </authorList>
    </citation>
    <scope>NUCLEOTIDE SEQUENCE</scope>
    <source>
        <strain evidence="1">ASUV-10-1</strain>
    </source>
</reference>
<accession>A0ABT9B5D9</accession>
<gene>
    <name evidence="1" type="ORF">Q5H93_01970</name>
</gene>
<keyword evidence="2" id="KW-1185">Reference proteome</keyword>
<dbReference type="Gene3D" id="3.10.450.50">
    <property type="match status" value="1"/>
</dbReference>
<name>A0ABT9B5D9_9BACT</name>